<feature type="region of interest" description="Disordered" evidence="1">
    <location>
        <begin position="478"/>
        <end position="526"/>
    </location>
</feature>
<dbReference type="AlphaFoldDB" id="A0A485L2B4"/>
<reference evidence="3 4" key="1">
    <citation type="submission" date="2019-03" db="EMBL/GenBank/DDBJ databases">
        <authorList>
            <person name="Gaulin E."/>
            <person name="Dumas B."/>
        </authorList>
    </citation>
    <scope>NUCLEOTIDE SEQUENCE [LARGE SCALE GENOMIC DNA]</scope>
    <source>
        <strain evidence="3">CBS 568.67</strain>
    </source>
</reference>
<dbReference type="OrthoDB" id="77217at2759"/>
<evidence type="ECO:0000313" key="2">
    <source>
        <dbReference type="EMBL" id="KAF0694132.1"/>
    </source>
</evidence>
<feature type="compositionally biased region" description="Polar residues" evidence="1">
    <location>
        <begin position="630"/>
        <end position="639"/>
    </location>
</feature>
<proteinExistence type="predicted"/>
<feature type="compositionally biased region" description="Low complexity" evidence="1">
    <location>
        <begin position="664"/>
        <end position="673"/>
    </location>
</feature>
<feature type="compositionally biased region" description="Low complexity" evidence="1">
    <location>
        <begin position="733"/>
        <end position="748"/>
    </location>
</feature>
<dbReference type="Proteomes" id="UP000332933">
    <property type="component" value="Unassembled WGS sequence"/>
</dbReference>
<feature type="compositionally biased region" description="Acidic residues" evidence="1">
    <location>
        <begin position="804"/>
        <end position="828"/>
    </location>
</feature>
<dbReference type="EMBL" id="CAADRA010005619">
    <property type="protein sequence ID" value="VFT91786.1"/>
    <property type="molecule type" value="Genomic_DNA"/>
</dbReference>
<feature type="region of interest" description="Disordered" evidence="1">
    <location>
        <begin position="603"/>
        <end position="751"/>
    </location>
</feature>
<feature type="region of interest" description="Disordered" evidence="1">
    <location>
        <begin position="213"/>
        <end position="232"/>
    </location>
</feature>
<reference evidence="2" key="2">
    <citation type="submission" date="2019-06" db="EMBL/GenBank/DDBJ databases">
        <title>Genomics analysis of Aphanomyces spp. identifies a new class of oomycete effector associated with host adaptation.</title>
        <authorList>
            <person name="Gaulin E."/>
        </authorList>
    </citation>
    <scope>NUCLEOTIDE SEQUENCE</scope>
    <source>
        <strain evidence="2">CBS 578.67</strain>
    </source>
</reference>
<evidence type="ECO:0000313" key="3">
    <source>
        <dbReference type="EMBL" id="VFT91786.1"/>
    </source>
</evidence>
<feature type="region of interest" description="Disordered" evidence="1">
    <location>
        <begin position="1029"/>
        <end position="1051"/>
    </location>
</feature>
<feature type="compositionally biased region" description="Low complexity" evidence="1">
    <location>
        <begin position="791"/>
        <end position="801"/>
    </location>
</feature>
<name>A0A485L2B4_9STRA</name>
<evidence type="ECO:0000313" key="4">
    <source>
        <dbReference type="Proteomes" id="UP000332933"/>
    </source>
</evidence>
<feature type="compositionally biased region" description="Low complexity" evidence="1">
    <location>
        <begin position="687"/>
        <end position="719"/>
    </location>
</feature>
<sequence>MSDTSLTRIDQLIHASNRMLLPSALQSLSVDEILVQAPDLPALHAADVRAHGFDRLVKYLEAHDHAAFDPDEAGKWAAARYMALRTMMLECDRAKKTALHRDCVARVLDWFDTSGLEHQKARAIYRCSLLGGRGGVAGQSVAHQVAPEACPQPRGPRGRRLAPDRAARGIIPLSRGEMTRRRRQRYKHRDLRTSHIHRIAELRERGYVVASPRHVDRGDTSSGATPAHEGNQIEVNEQTERVKVGYQYHTPETDAEHELNQIWLMRRAEEAQTKAKHDEVSSVLYKWSICRSREEAEFLRKQESTRMMAHKQNPNLPLHVASVQDTNQDNDYSLDGGMSGASAAKPKHASAPVVIKKKPSATGMRYRNPLPPNYRPSMTTTAVDVAPSPNHPKSPSAMGRSTSAATLAETPTAKQMQAKDKYIPFTASYTSLIAPDAKQHQLQQLASKRKHGKKPGAMPHETSFDPEYKLFHEASTERRCQVGRPPAQPVDRASTPLMPSSSSSSQPPKVLTHSTSTAEFKPRTAHLPGTSSLRLQQMDELEDIRVAFQKHNLGFNVAVFERAMLIPEDKSIAECVKHMPVAGSKLLENPLLATKLKVMRGLDGTGKKKAKKGGGKKAKKGKGKKKKNSLSRTNSSASAYSCGGAMKATPPTNAVRLKTPLPPSSSSIKSASIDLFRGGGPSPPKSASPASSPRLPKAPLTQRPSTSPSSTPQQQQQQSVPRLLAAMMPDGMSSFQSPPTSSSPVKSPRAGRDLVSVGAWASDEVDMELLATTPTAASSAQIPSRHASFARRSPQPISPSRSFDDDDVEGDDDEVAAADDDDDDDDENGLLFADERPKEPETSSIPRKPPLVELTSSMHLAETAVPLTAMANVIQGKSQPPIPTDHLPTWECGPAIHVSKPSMDPELQIFHDSFMARRQTWSWQVKRFAERDARRATQGSIADPLVVAATKPKNTTYSSALRRQQMGEIDQIRQAFERHSLHFQDEVFERALLTPEDKPTFECVEHLPIAGSKLHDNPLLAQKRLLFKMPATAKKGKKKKKKGKAKKKKKQ</sequence>
<keyword evidence="4" id="KW-1185">Reference proteome</keyword>
<organism evidence="3 4">
    <name type="scientific">Aphanomyces stellatus</name>
    <dbReference type="NCBI Taxonomy" id="120398"/>
    <lineage>
        <taxon>Eukaryota</taxon>
        <taxon>Sar</taxon>
        <taxon>Stramenopiles</taxon>
        <taxon>Oomycota</taxon>
        <taxon>Saprolegniomycetes</taxon>
        <taxon>Saprolegniales</taxon>
        <taxon>Verrucalvaceae</taxon>
        <taxon>Aphanomyces</taxon>
    </lineage>
</organism>
<accession>A0A485L2B4</accession>
<dbReference type="EMBL" id="VJMH01005598">
    <property type="protein sequence ID" value="KAF0694132.1"/>
    <property type="molecule type" value="Genomic_DNA"/>
</dbReference>
<protein>
    <submittedName>
        <fullName evidence="3">Aste57867_14972 protein</fullName>
    </submittedName>
</protein>
<evidence type="ECO:0000256" key="1">
    <source>
        <dbReference type="SAM" id="MobiDB-lite"/>
    </source>
</evidence>
<feature type="region of interest" description="Disordered" evidence="1">
    <location>
        <begin position="440"/>
        <end position="463"/>
    </location>
</feature>
<feature type="compositionally biased region" description="Basic residues" evidence="1">
    <location>
        <begin position="1034"/>
        <end position="1051"/>
    </location>
</feature>
<feature type="region of interest" description="Disordered" evidence="1">
    <location>
        <begin position="772"/>
        <end position="850"/>
    </location>
</feature>
<feature type="compositionally biased region" description="Basic residues" evidence="1">
    <location>
        <begin position="607"/>
        <end position="629"/>
    </location>
</feature>
<feature type="region of interest" description="Disordered" evidence="1">
    <location>
        <begin position="384"/>
        <end position="416"/>
    </location>
</feature>
<gene>
    <name evidence="3" type="primary">Aste57867_14972</name>
    <name evidence="2" type="ORF">As57867_014916</name>
    <name evidence="3" type="ORF">ASTE57867_14972</name>
</gene>